<feature type="non-terminal residue" evidence="2">
    <location>
        <position position="1"/>
    </location>
</feature>
<protein>
    <submittedName>
        <fullName evidence="2">Uncharacterized protein</fullName>
    </submittedName>
</protein>
<sequence>ALQHGRYADAPGGGLQRGRLGGPSAPRV</sequence>
<feature type="non-terminal residue" evidence="2">
    <location>
        <position position="28"/>
    </location>
</feature>
<dbReference type="EMBL" id="CADCVH010000001">
    <property type="protein sequence ID" value="CAA9441575.1"/>
    <property type="molecule type" value="Genomic_DNA"/>
</dbReference>
<gene>
    <name evidence="2" type="ORF">AVDCRST_MAG02-109</name>
</gene>
<evidence type="ECO:0000313" key="2">
    <source>
        <dbReference type="EMBL" id="CAA9441575.1"/>
    </source>
</evidence>
<reference evidence="2" key="1">
    <citation type="submission" date="2020-02" db="EMBL/GenBank/DDBJ databases">
        <authorList>
            <person name="Meier V. D."/>
        </authorList>
    </citation>
    <scope>NUCLEOTIDE SEQUENCE</scope>
    <source>
        <strain evidence="2">AVDCRST_MAG02</strain>
    </source>
</reference>
<name>A0A6J4QJD0_9ACTN</name>
<feature type="compositionally biased region" description="Gly residues" evidence="1">
    <location>
        <begin position="11"/>
        <end position="21"/>
    </location>
</feature>
<dbReference type="AlphaFoldDB" id="A0A6J4QJD0"/>
<proteinExistence type="predicted"/>
<feature type="region of interest" description="Disordered" evidence="1">
    <location>
        <begin position="1"/>
        <end position="28"/>
    </location>
</feature>
<accession>A0A6J4QJD0</accession>
<evidence type="ECO:0000256" key="1">
    <source>
        <dbReference type="SAM" id="MobiDB-lite"/>
    </source>
</evidence>
<organism evidence="2">
    <name type="scientific">uncultured Rubrobacteraceae bacterium</name>
    <dbReference type="NCBI Taxonomy" id="349277"/>
    <lineage>
        <taxon>Bacteria</taxon>
        <taxon>Bacillati</taxon>
        <taxon>Actinomycetota</taxon>
        <taxon>Rubrobacteria</taxon>
        <taxon>Rubrobacterales</taxon>
        <taxon>Rubrobacteraceae</taxon>
        <taxon>environmental samples</taxon>
    </lineage>
</organism>